<reference evidence="3 4" key="1">
    <citation type="submission" date="2019-09" db="EMBL/GenBank/DDBJ databases">
        <authorList>
            <person name="Ou C."/>
        </authorList>
    </citation>
    <scope>NUCLEOTIDE SEQUENCE [LARGE SCALE GENOMIC DNA]</scope>
    <source>
        <strain evidence="3">S2</strain>
        <tissue evidence="3">Leaf</tissue>
    </source>
</reference>
<dbReference type="OrthoDB" id="633301at2759"/>
<feature type="coiled-coil region" evidence="1">
    <location>
        <begin position="91"/>
        <end position="118"/>
    </location>
</feature>
<reference evidence="4" key="2">
    <citation type="submission" date="2019-10" db="EMBL/GenBank/DDBJ databases">
        <title>A de novo genome assembly of a pear dwarfing rootstock.</title>
        <authorList>
            <person name="Wang F."/>
            <person name="Wang J."/>
            <person name="Li S."/>
            <person name="Zhang Y."/>
            <person name="Fang M."/>
            <person name="Ma L."/>
            <person name="Zhao Y."/>
            <person name="Jiang S."/>
        </authorList>
    </citation>
    <scope>NUCLEOTIDE SEQUENCE [LARGE SCALE GENOMIC DNA]</scope>
</reference>
<dbReference type="Proteomes" id="UP000327157">
    <property type="component" value="Chromosome 12"/>
</dbReference>
<keyword evidence="1" id="KW-0175">Coiled coil</keyword>
<keyword evidence="4" id="KW-1185">Reference proteome</keyword>
<reference evidence="3 4" key="3">
    <citation type="submission" date="2019-11" db="EMBL/GenBank/DDBJ databases">
        <title>A de novo genome assembly of a pear dwarfing rootstock.</title>
        <authorList>
            <person name="Wang F."/>
            <person name="Wang J."/>
            <person name="Li S."/>
            <person name="Zhang Y."/>
            <person name="Fang M."/>
            <person name="Ma L."/>
            <person name="Zhao Y."/>
            <person name="Jiang S."/>
        </authorList>
    </citation>
    <scope>NUCLEOTIDE SEQUENCE [LARGE SCALE GENOMIC DNA]</scope>
    <source>
        <strain evidence="3">S2</strain>
        <tissue evidence="3">Leaf</tissue>
    </source>
</reference>
<comment type="caution">
    <text evidence="3">The sequence shown here is derived from an EMBL/GenBank/DDBJ whole genome shotgun (WGS) entry which is preliminary data.</text>
</comment>
<protein>
    <submittedName>
        <fullName evidence="3">E3 ubiquitin-protein ligase BRE1-like</fullName>
    </submittedName>
</protein>
<dbReference type="EMBL" id="SMOL01000143">
    <property type="protein sequence ID" value="KAB2630400.1"/>
    <property type="molecule type" value="Genomic_DNA"/>
</dbReference>
<organism evidence="3 4">
    <name type="scientific">Pyrus ussuriensis x Pyrus communis</name>
    <dbReference type="NCBI Taxonomy" id="2448454"/>
    <lineage>
        <taxon>Eukaryota</taxon>
        <taxon>Viridiplantae</taxon>
        <taxon>Streptophyta</taxon>
        <taxon>Embryophyta</taxon>
        <taxon>Tracheophyta</taxon>
        <taxon>Spermatophyta</taxon>
        <taxon>Magnoliopsida</taxon>
        <taxon>eudicotyledons</taxon>
        <taxon>Gunneridae</taxon>
        <taxon>Pentapetalae</taxon>
        <taxon>rosids</taxon>
        <taxon>fabids</taxon>
        <taxon>Rosales</taxon>
        <taxon>Rosaceae</taxon>
        <taxon>Amygdaloideae</taxon>
        <taxon>Maleae</taxon>
        <taxon>Pyrus</taxon>
    </lineage>
</organism>
<feature type="region of interest" description="Disordered" evidence="2">
    <location>
        <begin position="1"/>
        <end position="84"/>
    </location>
</feature>
<gene>
    <name evidence="3" type="ORF">D8674_007919</name>
</gene>
<dbReference type="Gene3D" id="1.10.287.1490">
    <property type="match status" value="1"/>
</dbReference>
<evidence type="ECO:0000256" key="1">
    <source>
        <dbReference type="SAM" id="Coils"/>
    </source>
</evidence>
<evidence type="ECO:0000256" key="2">
    <source>
        <dbReference type="SAM" id="MobiDB-lite"/>
    </source>
</evidence>
<evidence type="ECO:0000313" key="4">
    <source>
        <dbReference type="Proteomes" id="UP000327157"/>
    </source>
</evidence>
<feature type="compositionally biased region" description="Polar residues" evidence="2">
    <location>
        <begin position="25"/>
        <end position="35"/>
    </location>
</feature>
<accession>A0A5N5HY69</accession>
<proteinExistence type="predicted"/>
<feature type="compositionally biased region" description="Basic and acidic residues" evidence="2">
    <location>
        <begin position="63"/>
        <end position="84"/>
    </location>
</feature>
<sequence>MEDDKKKKKRNKKKKNKQGEATDDVSVSGNGQVSQAAGDVHSDDASSVGNGQVSEACAGARSDAVRDGDGYVNGKRHESNGTESRLLAESEKKWLQREDTLEETIKQLQIEKDVYIQKEATLGVTIKQLQNENDSRIQKEATLHDTIKKMREETDSHIQKEAGLQMENEHLQSEKVLWLQKEVGLEDKIGRLVDEKGTLHSEKTSLQEKVKHLEGDRETWTLKEDSFKGTLATQNDDIAGLRAQVSELEQSRNNLVQENQQLMENISSLQLQIKNLENVYSTPASDELAKQASEHEELNSQVEAACSLVEKLVAENAELVEKVNELYGELDRRSLTVELTSTTESNTPVVPPEAASAIDPVSVSTEDMSTSDEKLDSPKVVPIKQEMHSNGNVDSEHAALVPELPVSDEVSEIVQIPLEENEVRNLEVSLENDKNAGVPLAEAPLIGAPFRLMSYVARYVSGADLVNKGST</sequence>
<feature type="coiled-coil region" evidence="1">
    <location>
        <begin position="231"/>
        <end position="329"/>
    </location>
</feature>
<name>A0A5N5HY69_9ROSA</name>
<evidence type="ECO:0000313" key="3">
    <source>
        <dbReference type="EMBL" id="KAB2630400.1"/>
    </source>
</evidence>
<feature type="compositionally biased region" description="Basic residues" evidence="2">
    <location>
        <begin position="1"/>
        <end position="16"/>
    </location>
</feature>
<dbReference type="AlphaFoldDB" id="A0A5N5HY69"/>